<sequence>MNANVKKRNLGQFFTTNSDYILQGFGGFVANKEISDPFAGNQDLLNWAKNNNGKKIIGFDCDKKYIDGKNVFFNDSINLPKDYKFVCTNPPYLNKNKASKEIKEKFFSGANNVFEDLYQISIRSILDCEEGILIVPLNFLCAENSKKIRELFFDRFAIIKLNIFSEQVFNDTTYNVISFYFKRKQKPFNSLTLDTTIYPGNKKIKLTLEKQYGWQFGGDFVYQIKKIKNELGIFRLTEDYLKSGEYEMEIALQNIKDKKVIKLSDNIKDLLEKNILFLRAIDSKNGKKIQLEDIRKYKISGLVGKNTSRNMAHLIFKNEVPINEQIELMKKFNDELSAKREKYFSFFLTNFRDNNRKRISFDFAYKFLNMIYYEKNSRQPVLL</sequence>
<name>A0A2G9ZLN4_9BACT</name>
<dbReference type="Proteomes" id="UP000230729">
    <property type="component" value="Unassembled WGS sequence"/>
</dbReference>
<proteinExistence type="predicted"/>
<dbReference type="SUPFAM" id="SSF53335">
    <property type="entry name" value="S-adenosyl-L-methionine-dependent methyltransferases"/>
    <property type="match status" value="1"/>
</dbReference>
<reference evidence="2 3" key="1">
    <citation type="submission" date="2017-09" db="EMBL/GenBank/DDBJ databases">
        <title>Depth-based differentiation of microbial function through sediment-hosted aquifers and enrichment of novel symbionts in the deep terrestrial subsurface.</title>
        <authorList>
            <person name="Probst A.J."/>
            <person name="Ladd B."/>
            <person name="Jarett J.K."/>
            <person name="Geller-Mcgrath D.E."/>
            <person name="Sieber C.M."/>
            <person name="Emerson J.B."/>
            <person name="Anantharaman K."/>
            <person name="Thomas B.C."/>
            <person name="Malmstrom R."/>
            <person name="Stieglmeier M."/>
            <person name="Klingl A."/>
            <person name="Woyke T."/>
            <person name="Ryan C.M."/>
            <person name="Banfield J.F."/>
        </authorList>
    </citation>
    <scope>NUCLEOTIDE SEQUENCE [LARGE SCALE GENOMIC DNA]</scope>
    <source>
        <strain evidence="2">CG23_combo_of_CG06-09_8_20_14_all_49_15</strain>
    </source>
</reference>
<dbReference type="InterPro" id="IPR029063">
    <property type="entry name" value="SAM-dependent_MTases_sf"/>
</dbReference>
<evidence type="ECO:0000313" key="2">
    <source>
        <dbReference type="EMBL" id="PIP34085.1"/>
    </source>
</evidence>
<dbReference type="Pfam" id="PF07669">
    <property type="entry name" value="Eco57I"/>
    <property type="match status" value="1"/>
</dbReference>
<feature type="domain" description="Type II methyltransferase M.TaqI-like" evidence="1">
    <location>
        <begin position="59"/>
        <end position="169"/>
    </location>
</feature>
<dbReference type="Gene3D" id="3.40.50.150">
    <property type="entry name" value="Vaccinia Virus protein VP39"/>
    <property type="match status" value="1"/>
</dbReference>
<dbReference type="EMBL" id="PCSD01000018">
    <property type="protein sequence ID" value="PIP34085.1"/>
    <property type="molecule type" value="Genomic_DNA"/>
</dbReference>
<evidence type="ECO:0000259" key="1">
    <source>
        <dbReference type="Pfam" id="PF07669"/>
    </source>
</evidence>
<comment type="caution">
    <text evidence="2">The sequence shown here is derived from an EMBL/GenBank/DDBJ whole genome shotgun (WGS) entry which is preliminary data.</text>
</comment>
<organism evidence="2 3">
    <name type="scientific">Candidatus Falkowbacteria bacterium CG23_combo_of_CG06-09_8_20_14_all_49_15</name>
    <dbReference type="NCBI Taxonomy" id="1974572"/>
    <lineage>
        <taxon>Bacteria</taxon>
        <taxon>Candidatus Falkowiibacteriota</taxon>
    </lineage>
</organism>
<evidence type="ECO:0000313" key="3">
    <source>
        <dbReference type="Proteomes" id="UP000230729"/>
    </source>
</evidence>
<protein>
    <recommendedName>
        <fullName evidence="1">Type II methyltransferase M.TaqI-like domain-containing protein</fullName>
    </recommendedName>
</protein>
<accession>A0A2G9ZLN4</accession>
<dbReference type="AlphaFoldDB" id="A0A2G9ZLN4"/>
<dbReference type="InterPro" id="IPR011639">
    <property type="entry name" value="MethylTrfase_TaqI-like_dom"/>
</dbReference>
<gene>
    <name evidence="2" type="ORF">COX22_00845</name>
</gene>